<dbReference type="EC" id="3.6.5.4" evidence="9"/>
<dbReference type="InterPro" id="IPR027417">
    <property type="entry name" value="P-loop_NTPase"/>
</dbReference>
<feature type="domain" description="SRP54-type proteins GTP-binding" evidence="11">
    <location>
        <begin position="100"/>
        <end position="294"/>
    </location>
</feature>
<comment type="subunit">
    <text evidence="9">Part of the signal recognition particle protein translocation system, which is composed of SRP and FtsY.</text>
</comment>
<feature type="domain" description="AAA+ ATPase" evidence="10">
    <location>
        <begin position="99"/>
        <end position="245"/>
    </location>
</feature>
<accession>A0ABR5TMM5</accession>
<dbReference type="Pfam" id="PF02881">
    <property type="entry name" value="SRP54_N"/>
    <property type="match status" value="1"/>
</dbReference>
<dbReference type="HAMAP" id="MF_00306">
    <property type="entry name" value="SRP54"/>
    <property type="match status" value="1"/>
</dbReference>
<keyword evidence="2 9" id="KW-0547">Nucleotide-binding</keyword>
<evidence type="ECO:0000256" key="2">
    <source>
        <dbReference type="ARBA" id="ARBA00022741"/>
    </source>
</evidence>
<dbReference type="SMART" id="SM00963">
    <property type="entry name" value="SRP54_N"/>
    <property type="match status" value="1"/>
</dbReference>
<evidence type="ECO:0000256" key="3">
    <source>
        <dbReference type="ARBA" id="ARBA00022801"/>
    </source>
</evidence>
<evidence type="ECO:0000256" key="9">
    <source>
        <dbReference type="HAMAP-Rule" id="MF_00306"/>
    </source>
</evidence>
<gene>
    <name evidence="9" type="primary">ffh</name>
    <name evidence="13" type="ORF">HMPREF1871_00358</name>
</gene>
<keyword evidence="9" id="KW-0963">Cytoplasm</keyword>
<evidence type="ECO:0000256" key="6">
    <source>
        <dbReference type="ARBA" id="ARBA00023135"/>
    </source>
</evidence>
<feature type="binding site" evidence="9">
    <location>
        <begin position="107"/>
        <end position="114"/>
    </location>
    <ligand>
        <name>GTP</name>
        <dbReference type="ChEBI" id="CHEBI:37565"/>
    </ligand>
</feature>
<keyword evidence="4 9" id="KW-0694">RNA-binding</keyword>
<protein>
    <recommendedName>
        <fullName evidence="9">Signal recognition particle protein</fullName>
        <ecNumber evidence="9">3.6.5.4</ecNumber>
    </recommendedName>
    <alternativeName>
        <fullName evidence="9">Fifty-four homolog</fullName>
    </alternativeName>
</protein>
<proteinExistence type="inferred from homology"/>
<comment type="catalytic activity">
    <reaction evidence="8 9">
        <text>GTP + H2O = GDP + phosphate + H(+)</text>
        <dbReference type="Rhea" id="RHEA:19669"/>
        <dbReference type="ChEBI" id="CHEBI:15377"/>
        <dbReference type="ChEBI" id="CHEBI:15378"/>
        <dbReference type="ChEBI" id="CHEBI:37565"/>
        <dbReference type="ChEBI" id="CHEBI:43474"/>
        <dbReference type="ChEBI" id="CHEBI:58189"/>
        <dbReference type="EC" id="3.6.5.4"/>
    </reaction>
</comment>
<dbReference type="InterPro" id="IPR042101">
    <property type="entry name" value="SRP54_N_sf"/>
</dbReference>
<dbReference type="Proteomes" id="UP000070467">
    <property type="component" value="Unassembled WGS sequence"/>
</dbReference>
<evidence type="ECO:0000259" key="11">
    <source>
        <dbReference type="SMART" id="SM00962"/>
    </source>
</evidence>
<comment type="subcellular location">
    <subcellularLocation>
        <location evidence="9">Cytoplasm</location>
    </subcellularLocation>
    <text evidence="9">The SRP-RNC complex is targeted to the cytoplasmic membrane.</text>
</comment>
<dbReference type="InterPro" id="IPR004125">
    <property type="entry name" value="Signal_recog_particle_SRP54_M"/>
</dbReference>
<dbReference type="SUPFAM" id="SSF47446">
    <property type="entry name" value="Signal peptide-binding domain"/>
    <property type="match status" value="1"/>
</dbReference>
<name>A0ABR5TMM5_9BACL</name>
<keyword evidence="14" id="KW-1185">Reference proteome</keyword>
<keyword evidence="3 9" id="KW-0378">Hydrolase</keyword>
<keyword evidence="6 9" id="KW-0733">Signal recognition particle</keyword>
<dbReference type="Gene3D" id="1.20.120.140">
    <property type="entry name" value="Signal recognition particle SRP54, nucleotide-binding domain"/>
    <property type="match status" value="1"/>
</dbReference>
<comment type="function">
    <text evidence="9">Involved in targeting and insertion of nascent membrane proteins into the cytoplasmic membrane. Binds to the hydrophobic signal sequence of the ribosome-nascent chain (RNC) as it emerges from the ribosomes. The SRP-RNC complex is then targeted to the cytoplasmic membrane where it interacts with the SRP receptor FtsY.</text>
</comment>
<dbReference type="PANTHER" id="PTHR11564">
    <property type="entry name" value="SIGNAL RECOGNITION PARTICLE 54K PROTEIN SRP54"/>
    <property type="match status" value="1"/>
</dbReference>
<dbReference type="InterPro" id="IPR022941">
    <property type="entry name" value="SRP54"/>
</dbReference>
<feature type="binding site" evidence="9">
    <location>
        <begin position="246"/>
        <end position="249"/>
    </location>
    <ligand>
        <name>GTP</name>
        <dbReference type="ChEBI" id="CHEBI:37565"/>
    </ligand>
</feature>
<dbReference type="Pfam" id="PF02978">
    <property type="entry name" value="SRP_SPB"/>
    <property type="match status" value="1"/>
</dbReference>
<dbReference type="NCBIfam" id="TIGR00959">
    <property type="entry name" value="ffh"/>
    <property type="match status" value="1"/>
</dbReference>
<evidence type="ECO:0000256" key="7">
    <source>
        <dbReference type="ARBA" id="ARBA00023274"/>
    </source>
</evidence>
<organism evidence="13 14">
    <name type="scientific">Gemelliphila asaccharolytica</name>
    <dbReference type="NCBI Taxonomy" id="502393"/>
    <lineage>
        <taxon>Bacteria</taxon>
        <taxon>Bacillati</taxon>
        <taxon>Bacillota</taxon>
        <taxon>Bacilli</taxon>
        <taxon>Bacillales</taxon>
        <taxon>Gemellaceae</taxon>
        <taxon>Gemelliphila</taxon>
    </lineage>
</organism>
<dbReference type="SUPFAM" id="SSF52540">
    <property type="entry name" value="P-loop containing nucleoside triphosphate hydrolases"/>
    <property type="match status" value="1"/>
</dbReference>
<evidence type="ECO:0000259" key="12">
    <source>
        <dbReference type="SMART" id="SM00963"/>
    </source>
</evidence>
<dbReference type="InterPro" id="IPR004780">
    <property type="entry name" value="SRP"/>
</dbReference>
<dbReference type="PANTHER" id="PTHR11564:SF5">
    <property type="entry name" value="SIGNAL RECOGNITION PARTICLE SUBUNIT SRP54"/>
    <property type="match status" value="1"/>
</dbReference>
<reference evidence="13 14" key="1">
    <citation type="submission" date="2016-01" db="EMBL/GenBank/DDBJ databases">
        <authorList>
            <person name="Mitreva M."/>
            <person name="Pepin K.H."/>
            <person name="Mihindukulasuriya K.A."/>
            <person name="Fulton R."/>
            <person name="Fronick C."/>
            <person name="O'Laughlin M."/>
            <person name="Miner T."/>
            <person name="Herter B."/>
            <person name="Rosa B.A."/>
            <person name="Cordes M."/>
            <person name="Tomlinson C."/>
            <person name="Wollam A."/>
            <person name="Palsikar V.B."/>
            <person name="Mardis E.R."/>
            <person name="Wilson R.K."/>
        </authorList>
    </citation>
    <scope>NUCLEOTIDE SEQUENCE [LARGE SCALE GENOMIC DNA]</scope>
    <source>
        <strain evidence="13 14">KA00071</strain>
    </source>
</reference>
<evidence type="ECO:0000313" key="13">
    <source>
        <dbReference type="EMBL" id="KXB58592.1"/>
    </source>
</evidence>
<feature type="binding site" evidence="9">
    <location>
        <begin position="188"/>
        <end position="192"/>
    </location>
    <ligand>
        <name>GTP</name>
        <dbReference type="ChEBI" id="CHEBI:37565"/>
    </ligand>
</feature>
<keyword evidence="5 9" id="KW-0342">GTP-binding</keyword>
<evidence type="ECO:0000259" key="10">
    <source>
        <dbReference type="SMART" id="SM00382"/>
    </source>
</evidence>
<dbReference type="SMART" id="SM00382">
    <property type="entry name" value="AAA"/>
    <property type="match status" value="1"/>
</dbReference>
<dbReference type="EMBL" id="LSDB01000008">
    <property type="protein sequence ID" value="KXB58592.1"/>
    <property type="molecule type" value="Genomic_DNA"/>
</dbReference>
<dbReference type="Gene3D" id="3.40.50.300">
    <property type="entry name" value="P-loop containing nucleotide triphosphate hydrolases"/>
    <property type="match status" value="1"/>
</dbReference>
<comment type="caution">
    <text evidence="13">The sequence shown here is derived from an EMBL/GenBank/DDBJ whole genome shotgun (WGS) entry which is preliminary data.</text>
</comment>
<evidence type="ECO:0000256" key="8">
    <source>
        <dbReference type="ARBA" id="ARBA00048027"/>
    </source>
</evidence>
<evidence type="ECO:0000256" key="4">
    <source>
        <dbReference type="ARBA" id="ARBA00022884"/>
    </source>
</evidence>
<evidence type="ECO:0000256" key="5">
    <source>
        <dbReference type="ARBA" id="ARBA00023134"/>
    </source>
</evidence>
<dbReference type="SMART" id="SM00962">
    <property type="entry name" value="SRP54"/>
    <property type="match status" value="1"/>
</dbReference>
<feature type="domain" description="Signal recognition particle SRP54 helical bundle" evidence="12">
    <location>
        <begin position="2"/>
        <end position="87"/>
    </location>
</feature>
<comment type="domain">
    <text evidence="9">Composed of three domains: the N-terminal N domain, which is responsible for interactions with the ribosome, the central G domain, which binds GTP, and the C-terminal M domain, which binds the RNA and the signal sequence of the RNC.</text>
</comment>
<dbReference type="InterPro" id="IPR003593">
    <property type="entry name" value="AAA+_ATPase"/>
</dbReference>
<evidence type="ECO:0000313" key="14">
    <source>
        <dbReference type="Proteomes" id="UP000070467"/>
    </source>
</evidence>
<dbReference type="Gene3D" id="1.10.260.30">
    <property type="entry name" value="Signal recognition particle, SRP54 subunit, M-domain"/>
    <property type="match status" value="1"/>
</dbReference>
<dbReference type="InterPro" id="IPR013822">
    <property type="entry name" value="Signal_recog_particl_SRP54_hlx"/>
</dbReference>
<dbReference type="Pfam" id="PF00448">
    <property type="entry name" value="SRP54"/>
    <property type="match status" value="1"/>
</dbReference>
<sequence>MAFEGLSKKLQDTISKITGKGKVSENDVKQMMREIRLALLEADVNFKVVKSFIKKVSERAVGTEVMKSLTPAQQIIKIVNEELVSLLGGESAKLSEGKKITVVMMIGLQGAGKTTTAAKLALKIKKKHHKNPLLVAADTYRPAAVQQLQLLGKQLNIPVFYCEKTPVEIVKKSLIYAKENNHNYIIIDTAGRLNIDEKLMNELKMIKSVSNPNEILLVVDSMIGQEAANIAKSFDDQLNISGLVLTKLDGDARGGAALSIKSVTNKSIKLVGLGEKMNDLEYFYPDRMASRILGMGDVISLIEKVQSTIDKEESKKIQEKMLKQTFTFDDFLKQIGQVKKMGSIKDIIGMLPGMSKLKGFDVSKIDEKQFVYIEAIIKSMTKKERENPDILNISRRKRISLGSGRPISEVHRLIKQFNEMKKVMKKFGNMFDNKNKMKGLGKLFSKNFPF</sequence>
<dbReference type="InterPro" id="IPR036891">
    <property type="entry name" value="Signal_recog_part_SRP54_M_sf"/>
</dbReference>
<evidence type="ECO:0000256" key="1">
    <source>
        <dbReference type="ARBA" id="ARBA00005450"/>
    </source>
</evidence>
<comment type="similarity">
    <text evidence="1 9">Belongs to the GTP-binding SRP family. SRP54 subfamily.</text>
</comment>
<dbReference type="InterPro" id="IPR000897">
    <property type="entry name" value="SRP54_GTPase_dom"/>
</dbReference>
<keyword evidence="7 9" id="KW-0687">Ribonucleoprotein</keyword>
<dbReference type="RefSeq" id="WP_066129220.1">
    <property type="nucleotide sequence ID" value="NZ_KQ959861.1"/>
</dbReference>